<keyword evidence="1" id="KW-0472">Membrane</keyword>
<evidence type="ECO:0000256" key="1">
    <source>
        <dbReference type="SAM" id="Phobius"/>
    </source>
</evidence>
<keyword evidence="1" id="KW-1133">Transmembrane helix</keyword>
<dbReference type="Proteomes" id="UP000275267">
    <property type="component" value="Unassembled WGS sequence"/>
</dbReference>
<dbReference type="Pfam" id="PF12442">
    <property type="entry name" value="DUF3681"/>
    <property type="match status" value="1"/>
</dbReference>
<evidence type="ECO:0000313" key="2">
    <source>
        <dbReference type="EMBL" id="RLN12323.1"/>
    </source>
</evidence>
<protein>
    <submittedName>
        <fullName evidence="2">Uncharacterized protein</fullName>
    </submittedName>
</protein>
<keyword evidence="1" id="KW-0812">Transmembrane</keyword>
<dbReference type="AlphaFoldDB" id="A0A3L6RZC2"/>
<dbReference type="InterPro" id="IPR022149">
    <property type="entry name" value="DUF3681"/>
</dbReference>
<evidence type="ECO:0000313" key="3">
    <source>
        <dbReference type="Proteomes" id="UP000275267"/>
    </source>
</evidence>
<comment type="caution">
    <text evidence="2">The sequence shown here is derived from an EMBL/GenBank/DDBJ whole genome shotgun (WGS) entry which is preliminary data.</text>
</comment>
<dbReference type="EMBL" id="PQIB02000006">
    <property type="protein sequence ID" value="RLN12323.1"/>
    <property type="molecule type" value="Genomic_DNA"/>
</dbReference>
<accession>A0A3L6RZC2</accession>
<reference evidence="3" key="1">
    <citation type="journal article" date="2019" name="Nat. Commun.">
        <title>The genome of broomcorn millet.</title>
        <authorList>
            <person name="Zou C."/>
            <person name="Miki D."/>
            <person name="Li D."/>
            <person name="Tang Q."/>
            <person name="Xiao L."/>
            <person name="Rajput S."/>
            <person name="Deng P."/>
            <person name="Jia W."/>
            <person name="Huang R."/>
            <person name="Zhang M."/>
            <person name="Sun Y."/>
            <person name="Hu J."/>
            <person name="Fu X."/>
            <person name="Schnable P.S."/>
            <person name="Li F."/>
            <person name="Zhang H."/>
            <person name="Feng B."/>
            <person name="Zhu X."/>
            <person name="Liu R."/>
            <person name="Schnable J.C."/>
            <person name="Zhu J.-K."/>
            <person name="Zhang H."/>
        </authorList>
    </citation>
    <scope>NUCLEOTIDE SEQUENCE [LARGE SCALE GENOMIC DNA]</scope>
</reference>
<sequence length="60" mass="6418">MSGGMATVFAGIWVARGGTRRHNIGLLILAAAFVPFIYSVSVGDFEPKLLANIFNVLAEH</sequence>
<name>A0A3L6RZC2_PANMI</name>
<keyword evidence="3" id="KW-1185">Reference proteome</keyword>
<organism evidence="2 3">
    <name type="scientific">Panicum miliaceum</name>
    <name type="common">Proso millet</name>
    <name type="synonym">Broomcorn millet</name>
    <dbReference type="NCBI Taxonomy" id="4540"/>
    <lineage>
        <taxon>Eukaryota</taxon>
        <taxon>Viridiplantae</taxon>
        <taxon>Streptophyta</taxon>
        <taxon>Embryophyta</taxon>
        <taxon>Tracheophyta</taxon>
        <taxon>Spermatophyta</taxon>
        <taxon>Magnoliopsida</taxon>
        <taxon>Liliopsida</taxon>
        <taxon>Poales</taxon>
        <taxon>Poaceae</taxon>
        <taxon>PACMAD clade</taxon>
        <taxon>Panicoideae</taxon>
        <taxon>Panicodae</taxon>
        <taxon>Paniceae</taxon>
        <taxon>Panicinae</taxon>
        <taxon>Panicum</taxon>
        <taxon>Panicum sect. Panicum</taxon>
    </lineage>
</organism>
<feature type="transmembrane region" description="Helical" evidence="1">
    <location>
        <begin position="24"/>
        <end position="41"/>
    </location>
</feature>
<proteinExistence type="predicted"/>
<gene>
    <name evidence="2" type="ORF">C2845_PM09G05960</name>
</gene>